<sequence>MKPPLCIIIHGFAGNPWEVEPLAHALEHAGFEVITPLLPGHDRDKKHMEKITARDWLQAIEKMVTRAKDDKKEIHLIGFSMGAMIASIMASKYPIASLVLLSPAVYVLTPHVFKMRWERFHQRKKRRPEDDDPELLNPSQFTQKIPVANVFQFRKVVGQAKRIFHNIHVPICIIHGKRDETIDPKSAELIFRTAASNEKELHYLPHARHHICQGDERDKVIQFVTLFLNKHRT</sequence>
<evidence type="ECO:0000313" key="6">
    <source>
        <dbReference type="Proteomes" id="UP000326951"/>
    </source>
</evidence>
<proteinExistence type="predicted"/>
<organism evidence="5 6">
    <name type="scientific">Sporolactobacillus terrae</name>
    <dbReference type="NCBI Taxonomy" id="269673"/>
    <lineage>
        <taxon>Bacteria</taxon>
        <taxon>Bacillati</taxon>
        <taxon>Bacillota</taxon>
        <taxon>Bacilli</taxon>
        <taxon>Bacillales</taxon>
        <taxon>Sporolactobacillaceae</taxon>
        <taxon>Sporolactobacillus</taxon>
    </lineage>
</organism>
<keyword evidence="3" id="KW-0472">Membrane</keyword>
<dbReference type="PANTHER" id="PTHR11614">
    <property type="entry name" value="PHOSPHOLIPASE-RELATED"/>
    <property type="match status" value="1"/>
</dbReference>
<feature type="binding site" evidence="2">
    <location>
        <position position="81"/>
    </location>
    <ligand>
        <name>substrate</name>
    </ligand>
</feature>
<dbReference type="InterPro" id="IPR012354">
    <property type="entry name" value="Esterase_lipase"/>
</dbReference>
<accession>A0A5K7WWN0</accession>
<gene>
    <name evidence="5" type="ORF">St703_07790</name>
</gene>
<name>A0A5K7WWN0_9BACL</name>
<dbReference type="EMBL" id="AP021853">
    <property type="protein sequence ID" value="BBN98074.1"/>
    <property type="molecule type" value="Genomic_DNA"/>
</dbReference>
<evidence type="ECO:0000256" key="2">
    <source>
        <dbReference type="PIRSR" id="PIRSR017388-2"/>
    </source>
</evidence>
<feature type="transmembrane region" description="Helical" evidence="3">
    <location>
        <begin position="96"/>
        <end position="117"/>
    </location>
</feature>
<dbReference type="PIRSF" id="PIRSF017388">
    <property type="entry name" value="Esterase_lipase"/>
    <property type="match status" value="1"/>
</dbReference>
<dbReference type="GO" id="GO:0052689">
    <property type="term" value="F:carboxylic ester hydrolase activity"/>
    <property type="evidence" value="ECO:0007669"/>
    <property type="project" value="InterPro"/>
</dbReference>
<feature type="active site" description="Charge relay system" evidence="1">
    <location>
        <position position="179"/>
    </location>
</feature>
<dbReference type="InterPro" id="IPR051044">
    <property type="entry name" value="MAG_DAG_Lipase"/>
</dbReference>
<protein>
    <submittedName>
        <fullName evidence="5">Carboxylesterase</fullName>
    </submittedName>
</protein>
<dbReference type="InterPro" id="IPR022742">
    <property type="entry name" value="Hydrolase_4"/>
</dbReference>
<dbReference type="Pfam" id="PF12146">
    <property type="entry name" value="Hydrolase_4"/>
    <property type="match status" value="1"/>
</dbReference>
<reference evidence="5 6" key="1">
    <citation type="submission" date="2019-09" db="EMBL/GenBank/DDBJ databases">
        <title>Complete genome sequence of Sporolactobacillus terrae 70-3.</title>
        <authorList>
            <person name="Tanaka N."/>
            <person name="Shiwa Y."/>
            <person name="Fujita N."/>
            <person name="Tanasupawat S."/>
        </authorList>
    </citation>
    <scope>NUCLEOTIDE SEQUENCE [LARGE SCALE GENOMIC DNA]</scope>
    <source>
        <strain evidence="5 6">70-3</strain>
    </source>
</reference>
<keyword evidence="3" id="KW-1133">Transmembrane helix</keyword>
<evidence type="ECO:0000256" key="3">
    <source>
        <dbReference type="SAM" id="Phobius"/>
    </source>
</evidence>
<evidence type="ECO:0000256" key="1">
    <source>
        <dbReference type="PIRSR" id="PIRSR017388-1"/>
    </source>
</evidence>
<feature type="binding site" evidence="2">
    <location>
        <position position="12"/>
    </location>
    <ligand>
        <name>substrate</name>
    </ligand>
</feature>
<dbReference type="Gene3D" id="3.40.50.1820">
    <property type="entry name" value="alpha/beta hydrolase"/>
    <property type="match status" value="1"/>
</dbReference>
<feature type="transmembrane region" description="Helical" evidence="3">
    <location>
        <begin position="73"/>
        <end position="90"/>
    </location>
</feature>
<dbReference type="AlphaFoldDB" id="A0A5K7WWN0"/>
<keyword evidence="3" id="KW-0812">Transmembrane</keyword>
<dbReference type="Proteomes" id="UP000326951">
    <property type="component" value="Chromosome"/>
</dbReference>
<dbReference type="SUPFAM" id="SSF53474">
    <property type="entry name" value="alpha/beta-Hydrolases"/>
    <property type="match status" value="1"/>
</dbReference>
<evidence type="ECO:0000259" key="4">
    <source>
        <dbReference type="Pfam" id="PF12146"/>
    </source>
</evidence>
<dbReference type="InterPro" id="IPR029058">
    <property type="entry name" value="AB_hydrolase_fold"/>
</dbReference>
<feature type="active site" description="Nucleophile" evidence="1">
    <location>
        <position position="80"/>
    </location>
</feature>
<evidence type="ECO:0000313" key="5">
    <source>
        <dbReference type="EMBL" id="BBN98074.1"/>
    </source>
</evidence>
<feature type="domain" description="Serine aminopeptidase S33" evidence="4">
    <location>
        <begin position="5"/>
        <end position="212"/>
    </location>
</feature>
<feature type="active site" description="Charge relay system" evidence="1">
    <location>
        <position position="209"/>
    </location>
</feature>
<dbReference type="RefSeq" id="WP_152080290.1">
    <property type="nucleotide sequence ID" value="NZ_AP021853.1"/>
</dbReference>